<feature type="chain" id="PRO_5012169201" evidence="2">
    <location>
        <begin position="21"/>
        <end position="174"/>
    </location>
</feature>
<organism evidence="3 4">
    <name type="scientific">Basidiobolus meristosporus CBS 931.73</name>
    <dbReference type="NCBI Taxonomy" id="1314790"/>
    <lineage>
        <taxon>Eukaryota</taxon>
        <taxon>Fungi</taxon>
        <taxon>Fungi incertae sedis</taxon>
        <taxon>Zoopagomycota</taxon>
        <taxon>Entomophthoromycotina</taxon>
        <taxon>Basidiobolomycetes</taxon>
        <taxon>Basidiobolales</taxon>
        <taxon>Basidiobolaceae</taxon>
        <taxon>Basidiobolus</taxon>
    </lineage>
</organism>
<name>A0A1Y1ZAM4_9FUNG</name>
<proteinExistence type="predicted"/>
<dbReference type="AlphaFoldDB" id="A0A1Y1ZAM4"/>
<reference evidence="3 4" key="1">
    <citation type="submission" date="2016-07" db="EMBL/GenBank/DDBJ databases">
        <title>Pervasive Adenine N6-methylation of Active Genes in Fungi.</title>
        <authorList>
            <consortium name="DOE Joint Genome Institute"/>
            <person name="Mondo S.J."/>
            <person name="Dannebaum R.O."/>
            <person name="Kuo R.C."/>
            <person name="Labutti K."/>
            <person name="Haridas S."/>
            <person name="Kuo A."/>
            <person name="Salamov A."/>
            <person name="Ahrendt S.R."/>
            <person name="Lipzen A."/>
            <person name="Sullivan W."/>
            <person name="Andreopoulos W.B."/>
            <person name="Clum A."/>
            <person name="Lindquist E."/>
            <person name="Daum C."/>
            <person name="Ramamoorthy G.K."/>
            <person name="Gryganskyi A."/>
            <person name="Culley D."/>
            <person name="Magnuson J.K."/>
            <person name="James T.Y."/>
            <person name="O'Malley M.A."/>
            <person name="Stajich J.E."/>
            <person name="Spatafora J.W."/>
            <person name="Visel A."/>
            <person name="Grigoriev I.V."/>
        </authorList>
    </citation>
    <scope>NUCLEOTIDE SEQUENCE [LARGE SCALE GENOMIC DNA]</scope>
    <source>
        <strain evidence="3 4">CBS 931.73</strain>
    </source>
</reference>
<evidence type="ECO:0000256" key="1">
    <source>
        <dbReference type="SAM" id="MobiDB-lite"/>
    </source>
</evidence>
<protein>
    <submittedName>
        <fullName evidence="3">Uncharacterized protein</fullName>
    </submittedName>
</protein>
<dbReference type="Proteomes" id="UP000193498">
    <property type="component" value="Unassembled WGS sequence"/>
</dbReference>
<evidence type="ECO:0000313" key="4">
    <source>
        <dbReference type="Proteomes" id="UP000193498"/>
    </source>
</evidence>
<keyword evidence="4" id="KW-1185">Reference proteome</keyword>
<dbReference type="InParanoid" id="A0A1Y1ZAM4"/>
<keyword evidence="2" id="KW-0732">Signal</keyword>
<evidence type="ECO:0000256" key="2">
    <source>
        <dbReference type="SAM" id="SignalP"/>
    </source>
</evidence>
<feature type="region of interest" description="Disordered" evidence="1">
    <location>
        <begin position="112"/>
        <end position="143"/>
    </location>
</feature>
<dbReference type="EMBL" id="MCFE01000009">
    <property type="protein sequence ID" value="ORY07330.1"/>
    <property type="molecule type" value="Genomic_DNA"/>
</dbReference>
<sequence>MPTKSILMLCTITSMLGVSAGGIPNIPQCTSCFNNLPKGCVEKIANSRTQPLAAQTAYRDCLCTRQYINNFMNCATCSAKSMNSDQLPTEKDRNDAILACASNGYPIPDPLPSASSTQGGGVPGISASNRTLPTHGPLSKEANNAAGRDMTHIVILGSLVFVSLNYGSRVLDSY</sequence>
<accession>A0A1Y1ZAM4</accession>
<evidence type="ECO:0000313" key="3">
    <source>
        <dbReference type="EMBL" id="ORY07330.1"/>
    </source>
</evidence>
<feature type="signal peptide" evidence="2">
    <location>
        <begin position="1"/>
        <end position="20"/>
    </location>
</feature>
<gene>
    <name evidence="3" type="ORF">K493DRAFT_295540</name>
</gene>
<comment type="caution">
    <text evidence="3">The sequence shown here is derived from an EMBL/GenBank/DDBJ whole genome shotgun (WGS) entry which is preliminary data.</text>
</comment>